<dbReference type="Gene3D" id="1.10.3210.10">
    <property type="entry name" value="Hypothetical protein af1432"/>
    <property type="match status" value="1"/>
</dbReference>
<dbReference type="InterPro" id="IPR003607">
    <property type="entry name" value="HD/PDEase_dom"/>
</dbReference>
<dbReference type="Gene3D" id="1.10.3410.10">
    <property type="entry name" value="putative deoxyguanosinetriphosphate triphosphohydrolase like domain"/>
    <property type="match status" value="1"/>
</dbReference>
<feature type="domain" description="HD/PDEase" evidence="2">
    <location>
        <begin position="58"/>
        <end position="264"/>
    </location>
</feature>
<dbReference type="InterPro" id="IPR050135">
    <property type="entry name" value="dGTPase-like"/>
</dbReference>
<accession>A0A383U188</accession>
<dbReference type="OrthoDB" id="9803619at2"/>
<keyword evidence="1 3" id="KW-0378">Hydrolase</keyword>
<dbReference type="PANTHER" id="PTHR11373:SF32">
    <property type="entry name" value="DEOXYGUANOSINETRIPHOSPHATE TRIPHOSPHOHYDROLASE"/>
    <property type="match status" value="1"/>
</dbReference>
<dbReference type="EMBL" id="UNSC01000004">
    <property type="protein sequence ID" value="SZD72921.1"/>
    <property type="molecule type" value="Genomic_DNA"/>
</dbReference>
<evidence type="ECO:0000313" key="4">
    <source>
        <dbReference type="Proteomes" id="UP000262142"/>
    </source>
</evidence>
<evidence type="ECO:0000313" key="3">
    <source>
        <dbReference type="EMBL" id="SZD72921.1"/>
    </source>
</evidence>
<dbReference type="SUPFAM" id="SSF109604">
    <property type="entry name" value="HD-domain/PDEase-like"/>
    <property type="match status" value="1"/>
</dbReference>
<dbReference type="AlphaFoldDB" id="A0A383U188"/>
<dbReference type="RefSeq" id="WP_119059364.1">
    <property type="nucleotide sequence ID" value="NZ_UNSC01000004.1"/>
</dbReference>
<dbReference type="NCBIfam" id="TIGR01353">
    <property type="entry name" value="dGTP_triPase"/>
    <property type="match status" value="1"/>
</dbReference>
<dbReference type="SMART" id="SM00471">
    <property type="entry name" value="HDc"/>
    <property type="match status" value="1"/>
</dbReference>
<dbReference type="InterPro" id="IPR006261">
    <property type="entry name" value="dGTPase"/>
</dbReference>
<name>A0A383U188_9FLAO</name>
<proteinExistence type="predicted"/>
<dbReference type="EC" id="3.1.5.1" evidence="3"/>
<gene>
    <name evidence="3" type="primary">dgt</name>
    <name evidence="3" type="ORF">SAMEA104719789_01036</name>
</gene>
<dbReference type="InterPro" id="IPR027432">
    <property type="entry name" value="dGTP_triphosphohydrolase_C"/>
</dbReference>
<dbReference type="PANTHER" id="PTHR11373">
    <property type="entry name" value="DEOXYNUCLEOSIDE TRIPHOSPHATE TRIPHOSPHOHYDROLASE"/>
    <property type="match status" value="1"/>
</dbReference>
<dbReference type="Pfam" id="PF13286">
    <property type="entry name" value="HD_assoc"/>
    <property type="match status" value="1"/>
</dbReference>
<dbReference type="InterPro" id="IPR023293">
    <property type="entry name" value="dGTP_triP_hydro_central_sf"/>
</dbReference>
<dbReference type="InterPro" id="IPR026875">
    <property type="entry name" value="PHydrolase_assoc_dom"/>
</dbReference>
<protein>
    <submittedName>
        <fullName evidence="3">Deoxyguanosinetriphosphate triphosphohydrolase</fullName>
        <ecNumber evidence="3">3.1.5.1</ecNumber>
    </submittedName>
</protein>
<dbReference type="GO" id="GO:0006203">
    <property type="term" value="P:dGTP catabolic process"/>
    <property type="evidence" value="ECO:0007669"/>
    <property type="project" value="TreeGrafter"/>
</dbReference>
<dbReference type="Proteomes" id="UP000262142">
    <property type="component" value="Unassembled WGS sequence"/>
</dbReference>
<organism evidence="3 4">
    <name type="scientific">Candidatus Ornithobacterium hominis</name>
    <dbReference type="NCBI Taxonomy" id="2497989"/>
    <lineage>
        <taxon>Bacteria</taxon>
        <taxon>Pseudomonadati</taxon>
        <taxon>Bacteroidota</taxon>
        <taxon>Flavobacteriia</taxon>
        <taxon>Flavobacteriales</taxon>
        <taxon>Weeksellaceae</taxon>
        <taxon>Ornithobacterium</taxon>
    </lineage>
</organism>
<reference evidence="3 4" key="1">
    <citation type="submission" date="2018-09" db="EMBL/GenBank/DDBJ databases">
        <authorList>
            <consortium name="Pathogen Informatics"/>
        </authorList>
    </citation>
    <scope>NUCLEOTIDE SEQUENCE [LARGE SCALE GENOMIC DNA]</scope>
    <source>
        <strain evidence="3 4">OH-22767</strain>
    </source>
</reference>
<evidence type="ECO:0000259" key="2">
    <source>
        <dbReference type="SMART" id="SM00471"/>
    </source>
</evidence>
<evidence type="ECO:0000256" key="1">
    <source>
        <dbReference type="ARBA" id="ARBA00022801"/>
    </source>
</evidence>
<keyword evidence="4" id="KW-1185">Reference proteome</keyword>
<dbReference type="Gene3D" id="1.10.3550.10">
    <property type="entry name" value="eoxyguanosinetriphosphate triphosphohydrolase domain-like"/>
    <property type="match status" value="1"/>
</dbReference>
<sequence length="455" mass="52118">MTDLNRLYSDQRTWATGQGANQDYRTAFQRDYDRIIFSPAFRKLQNKTQVFPLPGTTFVHNRLTHSLEVASVGRSLGHLVGHFFASRYKSELSKESRYFYRHNLAYVISSAALCHDIGNPAFGHSGEDAVAQYFVENEGLIRPLVSEAEWQDLTQFEGNANAIRVLTHAQSGKSKGGMLLTYSTLSAIAKYPCESSAKDKNFLRLRKFGFFQAEKEIFVRMAEQTGMKKIQDSPVSFARHPFVWLTEAADDICYNIIDFEDAHRLQIIDHGTCLELLKNIVVELGEVQPEEIERKLSVVTDKNDAIAYLRAKAISVLTQLVYERYVIHHEKLLAGEFETSLFDLILNKSVALQQIRDFSFEHIYRHKSVMEIELAGYRVMGTLLSYFVPAVIKEKNQRTKEESLTLSLLPEPHRYEGKDVYHQILGVIDFITMMTDDEALEFYRKMTGIQIGINL</sequence>
<dbReference type="GO" id="GO:0008832">
    <property type="term" value="F:dGTPase activity"/>
    <property type="evidence" value="ECO:0007669"/>
    <property type="project" value="UniProtKB-EC"/>
</dbReference>